<accession>V4RA40</accession>
<organism evidence="1 2">
    <name type="scientific">Lutibaculum baratangense AMV1</name>
    <dbReference type="NCBI Taxonomy" id="631454"/>
    <lineage>
        <taxon>Bacteria</taxon>
        <taxon>Pseudomonadati</taxon>
        <taxon>Pseudomonadota</taxon>
        <taxon>Alphaproteobacteria</taxon>
        <taxon>Hyphomicrobiales</taxon>
        <taxon>Tepidamorphaceae</taxon>
        <taxon>Lutibaculum</taxon>
    </lineage>
</organism>
<dbReference type="AlphaFoldDB" id="V4RA40"/>
<evidence type="ECO:0000313" key="1">
    <source>
        <dbReference type="EMBL" id="ESR23031.1"/>
    </source>
</evidence>
<sequence>MMLHSPTPWHLSPISNSIRDGAGVRIIDAHPGRFGEDETSHADMAFAVAACNAYEPLLDLLSRIARAGVPDPRLREEVEATLVAAGAGKLDDGFMRSISEDLELIHLSASRLRRLSATRP</sequence>
<dbReference type="EMBL" id="AWXZ01000039">
    <property type="protein sequence ID" value="ESR23031.1"/>
    <property type="molecule type" value="Genomic_DNA"/>
</dbReference>
<dbReference type="RefSeq" id="WP_023433218.1">
    <property type="nucleotide sequence ID" value="NZ_AWXZ01000039.1"/>
</dbReference>
<protein>
    <submittedName>
        <fullName evidence="1">Uncharacterized protein</fullName>
    </submittedName>
</protein>
<reference evidence="1 2" key="1">
    <citation type="journal article" date="2014" name="Genome Announc.">
        <title>Draft Genome Sequence of Lutibaculum baratangense Strain AMV1T, Isolated from a Mud Volcano in Andamans, India.</title>
        <authorList>
            <person name="Singh A."/>
            <person name="Sreenivas A."/>
            <person name="Sathyanarayana Reddy G."/>
            <person name="Pinnaka A.K."/>
            <person name="Shivaji S."/>
        </authorList>
    </citation>
    <scope>NUCLEOTIDE SEQUENCE [LARGE SCALE GENOMIC DNA]</scope>
    <source>
        <strain evidence="1 2">AMV1</strain>
    </source>
</reference>
<proteinExistence type="predicted"/>
<evidence type="ECO:0000313" key="2">
    <source>
        <dbReference type="Proteomes" id="UP000017819"/>
    </source>
</evidence>
<keyword evidence="2" id="KW-1185">Reference proteome</keyword>
<name>V4RA40_9HYPH</name>
<gene>
    <name evidence="1" type="ORF">N177_3099</name>
</gene>
<comment type="caution">
    <text evidence="1">The sequence shown here is derived from an EMBL/GenBank/DDBJ whole genome shotgun (WGS) entry which is preliminary data.</text>
</comment>
<dbReference type="Proteomes" id="UP000017819">
    <property type="component" value="Unassembled WGS sequence"/>
</dbReference>